<comment type="caution">
    <text evidence="3">The sequence shown here is derived from an EMBL/GenBank/DDBJ whole genome shotgun (WGS) entry which is preliminary data.</text>
</comment>
<evidence type="ECO:0000313" key="4">
    <source>
        <dbReference type="Proteomes" id="UP001165082"/>
    </source>
</evidence>
<dbReference type="EMBL" id="BRXZ01002085">
    <property type="protein sequence ID" value="GMH54080.1"/>
    <property type="molecule type" value="Genomic_DNA"/>
</dbReference>
<accession>A0A9W7DTW2</accession>
<dbReference type="Pfam" id="PF00397">
    <property type="entry name" value="WW"/>
    <property type="match status" value="3"/>
</dbReference>
<evidence type="ECO:0000313" key="3">
    <source>
        <dbReference type="EMBL" id="GMH54080.1"/>
    </source>
</evidence>
<feature type="domain" description="WW" evidence="2">
    <location>
        <begin position="243"/>
        <end position="271"/>
    </location>
</feature>
<feature type="compositionally biased region" description="Basic and acidic residues" evidence="1">
    <location>
        <begin position="135"/>
        <end position="147"/>
    </location>
</feature>
<feature type="compositionally biased region" description="Pro residues" evidence="1">
    <location>
        <begin position="55"/>
        <end position="82"/>
    </location>
</feature>
<dbReference type="CDD" id="cd00201">
    <property type="entry name" value="WW"/>
    <property type="match status" value="1"/>
</dbReference>
<dbReference type="Proteomes" id="UP001165082">
    <property type="component" value="Unassembled WGS sequence"/>
</dbReference>
<proteinExistence type="predicted"/>
<dbReference type="InterPro" id="IPR036020">
    <property type="entry name" value="WW_dom_sf"/>
</dbReference>
<feature type="compositionally biased region" description="Low complexity" evidence="1">
    <location>
        <begin position="95"/>
        <end position="104"/>
    </location>
</feature>
<dbReference type="Gene3D" id="2.20.70.10">
    <property type="match status" value="3"/>
</dbReference>
<feature type="region of interest" description="Disordered" evidence="1">
    <location>
        <begin position="38"/>
        <end position="147"/>
    </location>
</feature>
<keyword evidence="4" id="KW-1185">Reference proteome</keyword>
<dbReference type="OrthoDB" id="63972at2759"/>
<evidence type="ECO:0000256" key="1">
    <source>
        <dbReference type="SAM" id="MobiDB-lite"/>
    </source>
</evidence>
<organism evidence="3 4">
    <name type="scientific">Triparma retinervis</name>
    <dbReference type="NCBI Taxonomy" id="2557542"/>
    <lineage>
        <taxon>Eukaryota</taxon>
        <taxon>Sar</taxon>
        <taxon>Stramenopiles</taxon>
        <taxon>Ochrophyta</taxon>
        <taxon>Bolidophyceae</taxon>
        <taxon>Parmales</taxon>
        <taxon>Triparmaceae</taxon>
        <taxon>Triparma</taxon>
    </lineage>
</organism>
<dbReference type="PROSITE" id="PS50020">
    <property type="entry name" value="WW_DOMAIN_2"/>
    <property type="match status" value="3"/>
</dbReference>
<feature type="domain" description="WW" evidence="2">
    <location>
        <begin position="148"/>
        <end position="176"/>
    </location>
</feature>
<evidence type="ECO:0000259" key="2">
    <source>
        <dbReference type="PROSITE" id="PS50020"/>
    </source>
</evidence>
<dbReference type="InterPro" id="IPR001202">
    <property type="entry name" value="WW_dom"/>
</dbReference>
<dbReference type="SMART" id="SM00456">
    <property type="entry name" value="WW"/>
    <property type="match status" value="3"/>
</dbReference>
<reference evidence="3" key="1">
    <citation type="submission" date="2022-07" db="EMBL/GenBank/DDBJ databases">
        <title>Genome analysis of Parmales, a sister group of diatoms, reveals the evolutionary specialization of diatoms from phago-mixotrophs to photoautotrophs.</title>
        <authorList>
            <person name="Ban H."/>
            <person name="Sato S."/>
            <person name="Yoshikawa S."/>
            <person name="Kazumasa Y."/>
            <person name="Nakamura Y."/>
            <person name="Ichinomiya M."/>
            <person name="Saitoh K."/>
            <person name="Sato N."/>
            <person name="Blanc-Mathieu R."/>
            <person name="Endo H."/>
            <person name="Kuwata A."/>
            <person name="Ogata H."/>
        </authorList>
    </citation>
    <scope>NUCLEOTIDE SEQUENCE</scope>
</reference>
<feature type="domain" description="WW" evidence="2">
    <location>
        <begin position="189"/>
        <end position="217"/>
    </location>
</feature>
<dbReference type="SUPFAM" id="SSF51045">
    <property type="entry name" value="WW domain"/>
    <property type="match status" value="3"/>
</dbReference>
<protein>
    <recommendedName>
        <fullName evidence="2">WW domain-containing protein</fullName>
    </recommendedName>
</protein>
<name>A0A9W7DTW2_9STRA</name>
<gene>
    <name evidence="3" type="ORF">TrRE_jg12918</name>
</gene>
<sequence>MIKEVQQVALGANGLAPVDNIVPLIEKCRERLLAIAVAPRSPLPKPLIKQKSLGGPPPSPPPASPKSTPPRGPPRGPPPGHAPMPASVLEKAKRAAAAASGSSSPTPPPRGPPRPPRGPPKPPIPMKSQSSVAELEEKMERESEGLVWEQRLDPTHNVHFYLNTETQEASWEAPAMFKPLEVTAGDLEWEQRLDEASGVYYYYNSATQEATWTTPATYKPLAGAVQPEEAAVAAAADGEEFEWEQRLDPTHNVHYYLNVKTQEASWEQPEKFRPCV</sequence>
<feature type="compositionally biased region" description="Pro residues" evidence="1">
    <location>
        <begin position="105"/>
        <end position="125"/>
    </location>
</feature>
<dbReference type="AlphaFoldDB" id="A0A9W7DTW2"/>